<proteinExistence type="predicted"/>
<organism evidence="1">
    <name type="scientific">marine sediment metagenome</name>
    <dbReference type="NCBI Taxonomy" id="412755"/>
    <lineage>
        <taxon>unclassified sequences</taxon>
        <taxon>metagenomes</taxon>
        <taxon>ecological metagenomes</taxon>
    </lineage>
</organism>
<sequence length="195" mass="21740">YGISSLMDRMIDKRTTEIMMLLNRLPFFGKKYVGTATAARTAGGLRAFITDNLTDVGSAALTRKDIDDTLQNIFDDGGDPDLIICGGWAQRKLNDFYEGFVTTERSEKVGGIRIQRLLHPITGVELDILVDRACPTNEMWILTSKYISYYPFDPLFYEALAKDGDSDKGEVVGEYGFVVQFDKAHGLVHTFSTSS</sequence>
<name>A0A0F9L246_9ZZZZ</name>
<dbReference type="AlphaFoldDB" id="A0A0F9L246"/>
<reference evidence="1" key="1">
    <citation type="journal article" date="2015" name="Nature">
        <title>Complex archaea that bridge the gap between prokaryotes and eukaryotes.</title>
        <authorList>
            <person name="Spang A."/>
            <person name="Saw J.H."/>
            <person name="Jorgensen S.L."/>
            <person name="Zaremba-Niedzwiedzka K."/>
            <person name="Martijn J."/>
            <person name="Lind A.E."/>
            <person name="van Eijk R."/>
            <person name="Schleper C."/>
            <person name="Guy L."/>
            <person name="Ettema T.J."/>
        </authorList>
    </citation>
    <scope>NUCLEOTIDE SEQUENCE</scope>
</reference>
<protein>
    <submittedName>
        <fullName evidence="1">Uncharacterized protein</fullName>
    </submittedName>
</protein>
<dbReference type="InterPro" id="IPR035198">
    <property type="entry name" value="SU10_MCP"/>
</dbReference>
<comment type="caution">
    <text evidence="1">The sequence shown here is derived from an EMBL/GenBank/DDBJ whole genome shotgun (WGS) entry which is preliminary data.</text>
</comment>
<gene>
    <name evidence="1" type="ORF">LCGC14_1565390</name>
</gene>
<dbReference type="EMBL" id="LAZR01012139">
    <property type="protein sequence ID" value="KKM34182.1"/>
    <property type="molecule type" value="Genomic_DNA"/>
</dbReference>
<dbReference type="Pfam" id="PF17236">
    <property type="entry name" value="SU10_MCP"/>
    <property type="match status" value="1"/>
</dbReference>
<feature type="non-terminal residue" evidence="1">
    <location>
        <position position="1"/>
    </location>
</feature>
<accession>A0A0F9L246</accession>
<evidence type="ECO:0000313" key="1">
    <source>
        <dbReference type="EMBL" id="KKM34182.1"/>
    </source>
</evidence>